<feature type="compositionally biased region" description="Polar residues" evidence="1">
    <location>
        <begin position="188"/>
        <end position="202"/>
    </location>
</feature>
<feature type="compositionally biased region" description="Low complexity" evidence="1">
    <location>
        <begin position="17"/>
        <end position="33"/>
    </location>
</feature>
<dbReference type="Pfam" id="PF08208">
    <property type="entry name" value="RNA_polI_A34"/>
    <property type="match status" value="1"/>
</dbReference>
<gene>
    <name evidence="2" type="ORF">A1Q1_04934</name>
</gene>
<dbReference type="InterPro" id="IPR053263">
    <property type="entry name" value="Euk_RPA34_RNAP_subunit"/>
</dbReference>
<dbReference type="GO" id="GO:0006360">
    <property type="term" value="P:transcription by RNA polymerase I"/>
    <property type="evidence" value="ECO:0007669"/>
    <property type="project" value="InterPro"/>
</dbReference>
<protein>
    <submittedName>
        <fullName evidence="2">Uncharacterized protein</fullName>
    </submittedName>
</protein>
<dbReference type="Proteomes" id="UP000002748">
    <property type="component" value="Unassembled WGS sequence"/>
</dbReference>
<sequence>MATTSKKTKVRAPSPAPSTSSDSSSASQSSVDSNDIDVAPVAPVTKKQRKSKPGERLYYEPPPGMEQVRINVNYNSIFEWDNLNSKEGLEVWAIRLPVDLKPSHLSGLSTNVKRDRVSGSLTHKSATYELTESEDISDLNSLNLLVPKKTSGHLFRAPLPIKRHLIIQPPKEDNLVSSSKKKLESENRSTGPIPNKTRQMPSNMKFRNPVNGFDTPGPAARPQIADEVKETVTSKEDKAAKKEEKEEKKKKRKSEAGESPVKKKKK</sequence>
<dbReference type="HOGENOM" id="CLU_1046578_0_0_1"/>
<reference evidence="2 3" key="1">
    <citation type="journal article" date="2012" name="Eukaryot. Cell">
        <title>Draft genome sequence of CBS 2479, the standard type strain of Trichosporon asahii.</title>
        <authorList>
            <person name="Yang R.Y."/>
            <person name="Li H.T."/>
            <person name="Zhu H."/>
            <person name="Zhou G.P."/>
            <person name="Wang M."/>
            <person name="Wang L."/>
        </authorList>
    </citation>
    <scope>NUCLEOTIDE SEQUENCE [LARGE SCALE GENOMIC DNA]</scope>
    <source>
        <strain evidence="3">ATCC 90039 / CBS 2479 / JCM 2466 / KCTC 7840 / NCYC 2677 / UAMH 7654</strain>
    </source>
</reference>
<feature type="region of interest" description="Disordered" evidence="1">
    <location>
        <begin position="1"/>
        <end position="62"/>
    </location>
</feature>
<name>J4U7U3_TRIAS</name>
<dbReference type="Gene3D" id="6.20.250.70">
    <property type="match status" value="1"/>
</dbReference>
<dbReference type="VEuPathDB" id="FungiDB:A1Q1_04934"/>
<dbReference type="AlphaFoldDB" id="J4U7U3"/>
<dbReference type="PANTHER" id="PTHR28155">
    <property type="entry name" value="ACR243WP"/>
    <property type="match status" value="1"/>
</dbReference>
<feature type="region of interest" description="Disordered" evidence="1">
    <location>
        <begin position="172"/>
        <end position="266"/>
    </location>
</feature>
<evidence type="ECO:0000256" key="1">
    <source>
        <dbReference type="SAM" id="MobiDB-lite"/>
    </source>
</evidence>
<dbReference type="OrthoDB" id="76224at2759"/>
<evidence type="ECO:0000313" key="2">
    <source>
        <dbReference type="EMBL" id="EJT46445.1"/>
    </source>
</evidence>
<dbReference type="KEGG" id="tasa:A1Q1_04934"/>
<proteinExistence type="predicted"/>
<accession>J4U7U3</accession>
<dbReference type="PANTHER" id="PTHR28155:SF1">
    <property type="entry name" value="DNA-DIRECTED RNA POLYMERASE I SUBUNIT RPA34.5-DOMAIN-CONTAINING PROTEIN"/>
    <property type="match status" value="1"/>
</dbReference>
<dbReference type="EMBL" id="ALBS01000291">
    <property type="protein sequence ID" value="EJT46445.1"/>
    <property type="molecule type" value="Genomic_DNA"/>
</dbReference>
<dbReference type="RefSeq" id="XP_014177216.1">
    <property type="nucleotide sequence ID" value="XM_014321741.1"/>
</dbReference>
<feature type="compositionally biased region" description="Basic residues" evidence="1">
    <location>
        <begin position="1"/>
        <end position="10"/>
    </location>
</feature>
<evidence type="ECO:0000313" key="3">
    <source>
        <dbReference type="Proteomes" id="UP000002748"/>
    </source>
</evidence>
<dbReference type="GeneID" id="25988446"/>
<organism evidence="2 3">
    <name type="scientific">Trichosporon asahii var. asahii (strain ATCC 90039 / CBS 2479 / JCM 2466 / KCTC 7840 / NBRC 103889/ NCYC 2677 / UAMH 7654)</name>
    <name type="common">Yeast</name>
    <dbReference type="NCBI Taxonomy" id="1186058"/>
    <lineage>
        <taxon>Eukaryota</taxon>
        <taxon>Fungi</taxon>
        <taxon>Dikarya</taxon>
        <taxon>Basidiomycota</taxon>
        <taxon>Agaricomycotina</taxon>
        <taxon>Tremellomycetes</taxon>
        <taxon>Trichosporonales</taxon>
        <taxon>Trichosporonaceae</taxon>
        <taxon>Trichosporon</taxon>
    </lineage>
</organism>
<comment type="caution">
    <text evidence="2">The sequence shown here is derived from an EMBL/GenBank/DDBJ whole genome shotgun (WGS) entry which is preliminary data.</text>
</comment>
<dbReference type="InterPro" id="IPR013240">
    <property type="entry name" value="DNA-dir_RNA_pol1_su_RPA34"/>
</dbReference>
<feature type="compositionally biased region" description="Basic and acidic residues" evidence="1">
    <location>
        <begin position="224"/>
        <end position="247"/>
    </location>
</feature>